<protein>
    <submittedName>
        <fullName evidence="1">Uncharacterized protein</fullName>
    </submittedName>
</protein>
<dbReference type="EMBL" id="CP036279">
    <property type="protein sequence ID" value="QDU61032.1"/>
    <property type="molecule type" value="Genomic_DNA"/>
</dbReference>
<evidence type="ECO:0000313" key="2">
    <source>
        <dbReference type="Proteomes" id="UP000317093"/>
    </source>
</evidence>
<dbReference type="AlphaFoldDB" id="A0A518B269"/>
<dbReference type="KEGG" id="knv:Pan216_18850"/>
<accession>A0A518B269</accession>
<gene>
    <name evidence="1" type="ORF">Pan216_18850</name>
</gene>
<organism evidence="1 2">
    <name type="scientific">Kolteria novifilia</name>
    <dbReference type="NCBI Taxonomy" id="2527975"/>
    <lineage>
        <taxon>Bacteria</taxon>
        <taxon>Pseudomonadati</taxon>
        <taxon>Planctomycetota</taxon>
        <taxon>Planctomycetia</taxon>
        <taxon>Kolteriales</taxon>
        <taxon>Kolteriaceae</taxon>
        <taxon>Kolteria</taxon>
    </lineage>
</organism>
<name>A0A518B269_9BACT</name>
<sequence>MVDDEEKKRLIEEYQRDWNTAESQVNSTNSALRMWNRVLTVEERQSLGGDIKKLDRHYDNGGTARIYMQLRNCSYTRAVLELARDLELLSERTANEMLHIAGESEDGRSTSPKSRPVWDRERGQLLFGGQLVRRVSIKEPPTNIELILNSFDEEGWPGQIDDPLPAGPNRKRLEDTIRSLNRGLRFGGGPPTIRFHLQGSGTAISWKPLNSGWSSGPVR</sequence>
<reference evidence="1 2" key="1">
    <citation type="submission" date="2019-02" db="EMBL/GenBank/DDBJ databases">
        <title>Deep-cultivation of Planctomycetes and their phenomic and genomic characterization uncovers novel biology.</title>
        <authorList>
            <person name="Wiegand S."/>
            <person name="Jogler M."/>
            <person name="Boedeker C."/>
            <person name="Pinto D."/>
            <person name="Vollmers J."/>
            <person name="Rivas-Marin E."/>
            <person name="Kohn T."/>
            <person name="Peeters S.H."/>
            <person name="Heuer A."/>
            <person name="Rast P."/>
            <person name="Oberbeckmann S."/>
            <person name="Bunk B."/>
            <person name="Jeske O."/>
            <person name="Meyerdierks A."/>
            <person name="Storesund J.E."/>
            <person name="Kallscheuer N."/>
            <person name="Luecker S."/>
            <person name="Lage O.M."/>
            <person name="Pohl T."/>
            <person name="Merkel B.J."/>
            <person name="Hornburger P."/>
            <person name="Mueller R.-W."/>
            <person name="Bruemmer F."/>
            <person name="Labrenz M."/>
            <person name="Spormann A.M."/>
            <person name="Op den Camp H."/>
            <person name="Overmann J."/>
            <person name="Amann R."/>
            <person name="Jetten M.S.M."/>
            <person name="Mascher T."/>
            <person name="Medema M.H."/>
            <person name="Devos D.P."/>
            <person name="Kaster A.-K."/>
            <person name="Ovreas L."/>
            <person name="Rohde M."/>
            <person name="Galperin M.Y."/>
            <person name="Jogler C."/>
        </authorList>
    </citation>
    <scope>NUCLEOTIDE SEQUENCE [LARGE SCALE GENOMIC DNA]</scope>
    <source>
        <strain evidence="1 2">Pan216</strain>
    </source>
</reference>
<keyword evidence="2" id="KW-1185">Reference proteome</keyword>
<dbReference type="Proteomes" id="UP000317093">
    <property type="component" value="Chromosome"/>
</dbReference>
<proteinExistence type="predicted"/>
<evidence type="ECO:0000313" key="1">
    <source>
        <dbReference type="EMBL" id="QDU61032.1"/>
    </source>
</evidence>